<name>A0A9D4Q6R1_RHISA</name>
<dbReference type="Proteomes" id="UP000821837">
    <property type="component" value="Unassembled WGS sequence"/>
</dbReference>
<evidence type="ECO:0000313" key="2">
    <source>
        <dbReference type="EMBL" id="KAH7969339.1"/>
    </source>
</evidence>
<organism evidence="2 3">
    <name type="scientific">Rhipicephalus sanguineus</name>
    <name type="common">Brown dog tick</name>
    <name type="synonym">Ixodes sanguineus</name>
    <dbReference type="NCBI Taxonomy" id="34632"/>
    <lineage>
        <taxon>Eukaryota</taxon>
        <taxon>Metazoa</taxon>
        <taxon>Ecdysozoa</taxon>
        <taxon>Arthropoda</taxon>
        <taxon>Chelicerata</taxon>
        <taxon>Arachnida</taxon>
        <taxon>Acari</taxon>
        <taxon>Parasitiformes</taxon>
        <taxon>Ixodida</taxon>
        <taxon>Ixodoidea</taxon>
        <taxon>Ixodidae</taxon>
        <taxon>Rhipicephalinae</taxon>
        <taxon>Rhipicephalus</taxon>
        <taxon>Rhipicephalus</taxon>
    </lineage>
</organism>
<reference evidence="2" key="1">
    <citation type="journal article" date="2020" name="Cell">
        <title>Large-Scale Comparative Analyses of Tick Genomes Elucidate Their Genetic Diversity and Vector Capacities.</title>
        <authorList>
            <consortium name="Tick Genome and Microbiome Consortium (TIGMIC)"/>
            <person name="Jia N."/>
            <person name="Wang J."/>
            <person name="Shi W."/>
            <person name="Du L."/>
            <person name="Sun Y."/>
            <person name="Zhan W."/>
            <person name="Jiang J.F."/>
            <person name="Wang Q."/>
            <person name="Zhang B."/>
            <person name="Ji P."/>
            <person name="Bell-Sakyi L."/>
            <person name="Cui X.M."/>
            <person name="Yuan T.T."/>
            <person name="Jiang B.G."/>
            <person name="Yang W.F."/>
            <person name="Lam T.T."/>
            <person name="Chang Q.C."/>
            <person name="Ding S.J."/>
            <person name="Wang X.J."/>
            <person name="Zhu J.G."/>
            <person name="Ruan X.D."/>
            <person name="Zhao L."/>
            <person name="Wei J.T."/>
            <person name="Ye R.Z."/>
            <person name="Que T.C."/>
            <person name="Du C.H."/>
            <person name="Zhou Y.H."/>
            <person name="Cheng J.X."/>
            <person name="Dai P.F."/>
            <person name="Guo W.B."/>
            <person name="Han X.H."/>
            <person name="Huang E.J."/>
            <person name="Li L.F."/>
            <person name="Wei W."/>
            <person name="Gao Y.C."/>
            <person name="Liu J.Z."/>
            <person name="Shao H.Z."/>
            <person name="Wang X."/>
            <person name="Wang C.C."/>
            <person name="Yang T.C."/>
            <person name="Huo Q.B."/>
            <person name="Li W."/>
            <person name="Chen H.Y."/>
            <person name="Chen S.E."/>
            <person name="Zhou L.G."/>
            <person name="Ni X.B."/>
            <person name="Tian J.H."/>
            <person name="Sheng Y."/>
            <person name="Liu T."/>
            <person name="Pan Y.S."/>
            <person name="Xia L.Y."/>
            <person name="Li J."/>
            <person name="Zhao F."/>
            <person name="Cao W.C."/>
        </authorList>
    </citation>
    <scope>NUCLEOTIDE SEQUENCE</scope>
    <source>
        <strain evidence="2">Rsan-2018</strain>
    </source>
</reference>
<comment type="caution">
    <text evidence="2">The sequence shown here is derived from an EMBL/GenBank/DDBJ whole genome shotgun (WGS) entry which is preliminary data.</text>
</comment>
<evidence type="ECO:0000313" key="3">
    <source>
        <dbReference type="Proteomes" id="UP000821837"/>
    </source>
</evidence>
<dbReference type="AlphaFoldDB" id="A0A9D4Q6R1"/>
<keyword evidence="3" id="KW-1185">Reference proteome</keyword>
<evidence type="ECO:0000256" key="1">
    <source>
        <dbReference type="SAM" id="MobiDB-lite"/>
    </source>
</evidence>
<sequence>MFDVAVTSVGAGPIDMGFDAMCRAAQRSHGGSDRKARIATSAQSKRANANENVDPTRRSCVGAELVKVRSPLSYSDFHPFLACRRARKAPLLLDFGDKSEQQPLRVLLGGQKPRIWGRGKRANHRACSLSFHPLGVIPMS</sequence>
<feature type="region of interest" description="Disordered" evidence="1">
    <location>
        <begin position="29"/>
        <end position="54"/>
    </location>
</feature>
<proteinExistence type="predicted"/>
<feature type="compositionally biased region" description="Polar residues" evidence="1">
    <location>
        <begin position="40"/>
        <end position="53"/>
    </location>
</feature>
<accession>A0A9D4Q6R1</accession>
<reference evidence="2" key="2">
    <citation type="submission" date="2021-09" db="EMBL/GenBank/DDBJ databases">
        <authorList>
            <person name="Jia N."/>
            <person name="Wang J."/>
            <person name="Shi W."/>
            <person name="Du L."/>
            <person name="Sun Y."/>
            <person name="Zhan W."/>
            <person name="Jiang J."/>
            <person name="Wang Q."/>
            <person name="Zhang B."/>
            <person name="Ji P."/>
            <person name="Sakyi L.B."/>
            <person name="Cui X."/>
            <person name="Yuan T."/>
            <person name="Jiang B."/>
            <person name="Yang W."/>
            <person name="Lam T.T.-Y."/>
            <person name="Chang Q."/>
            <person name="Ding S."/>
            <person name="Wang X."/>
            <person name="Zhu J."/>
            <person name="Ruan X."/>
            <person name="Zhao L."/>
            <person name="Wei J."/>
            <person name="Que T."/>
            <person name="Du C."/>
            <person name="Cheng J."/>
            <person name="Dai P."/>
            <person name="Han X."/>
            <person name="Huang E."/>
            <person name="Gao Y."/>
            <person name="Liu J."/>
            <person name="Shao H."/>
            <person name="Ye R."/>
            <person name="Li L."/>
            <person name="Wei W."/>
            <person name="Wang X."/>
            <person name="Wang C."/>
            <person name="Huo Q."/>
            <person name="Li W."/>
            <person name="Guo W."/>
            <person name="Chen H."/>
            <person name="Chen S."/>
            <person name="Zhou L."/>
            <person name="Zhou L."/>
            <person name="Ni X."/>
            <person name="Tian J."/>
            <person name="Zhou Y."/>
            <person name="Sheng Y."/>
            <person name="Liu T."/>
            <person name="Pan Y."/>
            <person name="Xia L."/>
            <person name="Li J."/>
            <person name="Zhao F."/>
            <person name="Cao W."/>
        </authorList>
    </citation>
    <scope>NUCLEOTIDE SEQUENCE</scope>
    <source>
        <strain evidence="2">Rsan-2018</strain>
        <tissue evidence="2">Larvae</tissue>
    </source>
</reference>
<protein>
    <submittedName>
        <fullName evidence="2">Uncharacterized protein</fullName>
    </submittedName>
</protein>
<dbReference type="EMBL" id="JABSTV010001248">
    <property type="protein sequence ID" value="KAH7969339.1"/>
    <property type="molecule type" value="Genomic_DNA"/>
</dbReference>
<gene>
    <name evidence="2" type="ORF">HPB52_016829</name>
</gene>